<comment type="similarity">
    <text evidence="3">Belongs to the Nudix hydrolase family.</text>
</comment>
<dbReference type="PRINTS" id="PR00502">
    <property type="entry name" value="NUDIXFAMILY"/>
</dbReference>
<comment type="caution">
    <text evidence="5">The sequence shown here is derived from an EMBL/GenBank/DDBJ whole genome shotgun (WGS) entry which is preliminary data.</text>
</comment>
<keyword evidence="6" id="KW-1185">Reference proteome</keyword>
<dbReference type="InterPro" id="IPR020084">
    <property type="entry name" value="NUDIX_hydrolase_CS"/>
</dbReference>
<protein>
    <submittedName>
        <fullName evidence="5">NUDIX domain-containing protein</fullName>
    </submittedName>
</protein>
<organism evidence="5 6">
    <name type="scientific">Sphingomonas corticis</name>
    <dbReference type="NCBI Taxonomy" id="2722791"/>
    <lineage>
        <taxon>Bacteria</taxon>
        <taxon>Pseudomonadati</taxon>
        <taxon>Pseudomonadota</taxon>
        <taxon>Alphaproteobacteria</taxon>
        <taxon>Sphingomonadales</taxon>
        <taxon>Sphingomonadaceae</taxon>
        <taxon>Sphingomonas</taxon>
    </lineage>
</organism>
<name>A0ABX1CNL8_9SPHN</name>
<evidence type="ECO:0000259" key="4">
    <source>
        <dbReference type="PROSITE" id="PS51462"/>
    </source>
</evidence>
<dbReference type="SUPFAM" id="SSF55811">
    <property type="entry name" value="Nudix"/>
    <property type="match status" value="1"/>
</dbReference>
<sequence length="160" mass="18011">MADEEVIALGWQHRLMVRGARLWWRVRRPRTLGVRAIVEDGMGRILLVRHTYIDQWHLPGGGVRKWEATEAAARREVREETGADAAIVRLHGVFHNRSQFKDDQVVVYVARADGNVAPRGDGFEIAEARWFAAEATPDVGPATGRRLAEYRTGATAFGPW</sequence>
<dbReference type="PROSITE" id="PS00893">
    <property type="entry name" value="NUDIX_BOX"/>
    <property type="match status" value="1"/>
</dbReference>
<dbReference type="RefSeq" id="WP_168135116.1">
    <property type="nucleotide sequence ID" value="NZ_JAAVJH010000008.1"/>
</dbReference>
<feature type="domain" description="Nudix hydrolase" evidence="4">
    <location>
        <begin position="29"/>
        <end position="155"/>
    </location>
</feature>
<accession>A0ABX1CNL8</accession>
<dbReference type="PANTHER" id="PTHR43046:SF2">
    <property type="entry name" value="8-OXO-DGTP DIPHOSPHATASE-RELATED"/>
    <property type="match status" value="1"/>
</dbReference>
<dbReference type="EMBL" id="JAAVJH010000008">
    <property type="protein sequence ID" value="NJR79557.1"/>
    <property type="molecule type" value="Genomic_DNA"/>
</dbReference>
<dbReference type="InterPro" id="IPR000086">
    <property type="entry name" value="NUDIX_hydrolase_dom"/>
</dbReference>
<evidence type="ECO:0000256" key="3">
    <source>
        <dbReference type="RuleBase" id="RU003476"/>
    </source>
</evidence>
<proteinExistence type="inferred from homology"/>
<dbReference type="PANTHER" id="PTHR43046">
    <property type="entry name" value="GDP-MANNOSE MANNOSYL HYDROLASE"/>
    <property type="match status" value="1"/>
</dbReference>
<evidence type="ECO:0000313" key="5">
    <source>
        <dbReference type="EMBL" id="NJR79557.1"/>
    </source>
</evidence>
<evidence type="ECO:0000256" key="2">
    <source>
        <dbReference type="ARBA" id="ARBA00022801"/>
    </source>
</evidence>
<gene>
    <name evidence="5" type="ORF">HBH26_13295</name>
</gene>
<dbReference type="InterPro" id="IPR020476">
    <property type="entry name" value="Nudix_hydrolase"/>
</dbReference>
<reference evidence="5 6" key="1">
    <citation type="submission" date="2020-03" db="EMBL/GenBank/DDBJ databases">
        <authorList>
            <person name="Wang L."/>
            <person name="He N."/>
            <person name="Li Y."/>
            <person name="Fang Y."/>
            <person name="Zhang F."/>
        </authorList>
    </citation>
    <scope>NUCLEOTIDE SEQUENCE [LARGE SCALE GENOMIC DNA]</scope>
    <source>
        <strain evidence="5 6">36D10-4-7</strain>
    </source>
</reference>
<comment type="cofactor">
    <cofactor evidence="1">
        <name>Mg(2+)</name>
        <dbReference type="ChEBI" id="CHEBI:18420"/>
    </cofactor>
</comment>
<keyword evidence="2 3" id="KW-0378">Hydrolase</keyword>
<dbReference type="Proteomes" id="UP000732399">
    <property type="component" value="Unassembled WGS sequence"/>
</dbReference>
<evidence type="ECO:0000256" key="1">
    <source>
        <dbReference type="ARBA" id="ARBA00001946"/>
    </source>
</evidence>
<dbReference type="Pfam" id="PF00293">
    <property type="entry name" value="NUDIX"/>
    <property type="match status" value="1"/>
</dbReference>
<dbReference type="PROSITE" id="PS51462">
    <property type="entry name" value="NUDIX"/>
    <property type="match status" value="1"/>
</dbReference>
<dbReference type="Gene3D" id="3.90.79.10">
    <property type="entry name" value="Nucleoside Triphosphate Pyrophosphohydrolase"/>
    <property type="match status" value="1"/>
</dbReference>
<evidence type="ECO:0000313" key="6">
    <source>
        <dbReference type="Proteomes" id="UP000732399"/>
    </source>
</evidence>
<dbReference type="InterPro" id="IPR015797">
    <property type="entry name" value="NUDIX_hydrolase-like_dom_sf"/>
</dbReference>